<dbReference type="PANTHER" id="PTHR43842">
    <property type="entry name" value="PROPIONYL-COA CARBOXYLASE BETA CHAIN"/>
    <property type="match status" value="1"/>
</dbReference>
<name>A0A4R1MXJ8_9FIRM</name>
<dbReference type="Pfam" id="PF01039">
    <property type="entry name" value="Carboxyl_trans"/>
    <property type="match status" value="1"/>
</dbReference>
<dbReference type="PANTHER" id="PTHR43842:SF2">
    <property type="entry name" value="PROPIONYL-COA CARBOXYLASE BETA CHAIN, MITOCHONDRIAL"/>
    <property type="match status" value="1"/>
</dbReference>
<dbReference type="PROSITE" id="PS50980">
    <property type="entry name" value="COA_CT_NTER"/>
    <property type="match status" value="1"/>
</dbReference>
<comment type="caution">
    <text evidence="3">The sequence shown here is derived from an EMBL/GenBank/DDBJ whole genome shotgun (WGS) entry which is preliminary data.</text>
</comment>
<dbReference type="InterPro" id="IPR034733">
    <property type="entry name" value="AcCoA_carboxyl_beta"/>
</dbReference>
<dbReference type="PROSITE" id="PS50989">
    <property type="entry name" value="COA_CT_CTER"/>
    <property type="match status" value="1"/>
</dbReference>
<evidence type="ECO:0000259" key="1">
    <source>
        <dbReference type="PROSITE" id="PS50980"/>
    </source>
</evidence>
<dbReference type="GO" id="GO:0009317">
    <property type="term" value="C:acetyl-CoA carboxylase complex"/>
    <property type="evidence" value="ECO:0007669"/>
    <property type="project" value="TreeGrafter"/>
</dbReference>
<feature type="domain" description="CoA carboxyltransferase N-terminal" evidence="1">
    <location>
        <begin position="1"/>
        <end position="255"/>
    </location>
</feature>
<gene>
    <name evidence="3" type="ORF">EDC19_0393</name>
</gene>
<reference evidence="3 4" key="1">
    <citation type="submission" date="2019-03" db="EMBL/GenBank/DDBJ databases">
        <title>Genomic Encyclopedia of Type Strains, Phase IV (KMG-IV): sequencing the most valuable type-strain genomes for metagenomic binning, comparative biology and taxonomic classification.</title>
        <authorList>
            <person name="Goeker M."/>
        </authorList>
    </citation>
    <scope>NUCLEOTIDE SEQUENCE [LARGE SCALE GENOMIC DNA]</scope>
    <source>
        <strain evidence="3 4">DSM 24176</strain>
    </source>
</reference>
<evidence type="ECO:0000313" key="3">
    <source>
        <dbReference type="EMBL" id="TCK97987.1"/>
    </source>
</evidence>
<accession>A0A4R1MXJ8</accession>
<dbReference type="InterPro" id="IPR051047">
    <property type="entry name" value="AccD/PCCB"/>
</dbReference>
<dbReference type="SUPFAM" id="SSF52096">
    <property type="entry name" value="ClpP/crotonase"/>
    <property type="match status" value="2"/>
</dbReference>
<sequence>MSNTTNLNELIQRRTDIEFGGVEKDKQKDPSNPLVARDRINTLLDGQSFVEVGAFVSHRSTDFNMTDQTTPADGVVTGYGTIEGRLVYVYSQDNTVLKGALGEMHAKKISHIYELALKMGAPVIGLIDSAGLRLQESTDALHGFGELFLKQSLASGVIPQITAVLGNCGGGATFIPSLSDFTFMISKKAKLYVNSPNALDNKNASLDTVASAKFHSEESGMVDFVLEDENTLLASIRNLVDMLPANNVEEAPELECSDDLNRVSSELNNLDTTNGIDAKAIIEKIADNNDFVEVKANYATTMVTGFIRLNGTTIGVVANQTIDTDGSLSSSASEKAASFIQICDAFNIPLLSLTDATGFKATVEEETKAIAKSVSKMLYTFTNATVPKVNVLVGRGYGSAYIAMNSKHIGADFVLAWPSAKVSMMEASSAVKIMYADEINAAQDVSAAINEKTNEFETLQSSPYAAASRGYIDDIIEPGATRKRIIATFEMLLSKRENRPEKKHGTIL</sequence>
<dbReference type="GO" id="GO:0016740">
    <property type="term" value="F:transferase activity"/>
    <property type="evidence" value="ECO:0007669"/>
    <property type="project" value="UniProtKB-KW"/>
</dbReference>
<dbReference type="InterPro" id="IPR029045">
    <property type="entry name" value="ClpP/crotonase-like_dom_sf"/>
</dbReference>
<dbReference type="Gene3D" id="3.90.226.10">
    <property type="entry name" value="2-enoyl-CoA Hydratase, Chain A, domain 1"/>
    <property type="match status" value="2"/>
</dbReference>
<dbReference type="GO" id="GO:0004658">
    <property type="term" value="F:propionyl-CoA carboxylase activity"/>
    <property type="evidence" value="ECO:0007669"/>
    <property type="project" value="TreeGrafter"/>
</dbReference>
<dbReference type="RefSeq" id="WP_132279725.1">
    <property type="nucleotide sequence ID" value="NZ_SMGQ01000011.1"/>
</dbReference>
<dbReference type="EMBL" id="SMGQ01000011">
    <property type="protein sequence ID" value="TCK97987.1"/>
    <property type="molecule type" value="Genomic_DNA"/>
</dbReference>
<dbReference type="OrthoDB" id="9803706at2"/>
<dbReference type="Proteomes" id="UP000294545">
    <property type="component" value="Unassembled WGS sequence"/>
</dbReference>
<organism evidence="3 4">
    <name type="scientific">Natranaerovirga hydrolytica</name>
    <dbReference type="NCBI Taxonomy" id="680378"/>
    <lineage>
        <taxon>Bacteria</taxon>
        <taxon>Bacillati</taxon>
        <taxon>Bacillota</taxon>
        <taxon>Clostridia</taxon>
        <taxon>Lachnospirales</taxon>
        <taxon>Natranaerovirgaceae</taxon>
        <taxon>Natranaerovirga</taxon>
    </lineage>
</organism>
<evidence type="ECO:0000313" key="4">
    <source>
        <dbReference type="Proteomes" id="UP000294545"/>
    </source>
</evidence>
<dbReference type="InterPro" id="IPR011762">
    <property type="entry name" value="COA_CT_N"/>
</dbReference>
<protein>
    <submittedName>
        <fullName evidence="3">Acetyl-CoA carboxylase carboxyltransferase component</fullName>
    </submittedName>
</protein>
<dbReference type="AlphaFoldDB" id="A0A4R1MXJ8"/>
<keyword evidence="3" id="KW-0808">Transferase</keyword>
<evidence type="ECO:0000259" key="2">
    <source>
        <dbReference type="PROSITE" id="PS50989"/>
    </source>
</evidence>
<feature type="domain" description="CoA carboxyltransferase C-terminal" evidence="2">
    <location>
        <begin position="259"/>
        <end position="498"/>
    </location>
</feature>
<proteinExistence type="predicted"/>
<dbReference type="InterPro" id="IPR011763">
    <property type="entry name" value="COA_CT_C"/>
</dbReference>
<keyword evidence="4" id="KW-1185">Reference proteome</keyword>